<dbReference type="PANTHER" id="PTHR10037:SF230">
    <property type="entry name" value="CA[2+]-CHANNEL PROTEIN ALPHA[[1]] SUBUNIT T, ISOFORM F"/>
    <property type="match status" value="1"/>
</dbReference>
<dbReference type="PANTHER" id="PTHR10037">
    <property type="entry name" value="VOLTAGE-GATED CATION CHANNEL CALCIUM AND SODIUM"/>
    <property type="match status" value="1"/>
</dbReference>
<keyword evidence="2 5" id="KW-0812">Transmembrane</keyword>
<dbReference type="GO" id="GO:0001518">
    <property type="term" value="C:voltage-gated sodium channel complex"/>
    <property type="evidence" value="ECO:0007669"/>
    <property type="project" value="TreeGrafter"/>
</dbReference>
<dbReference type="Proteomes" id="UP000095280">
    <property type="component" value="Unplaced"/>
</dbReference>
<dbReference type="Pfam" id="PF00520">
    <property type="entry name" value="Ion_trans"/>
    <property type="match status" value="1"/>
</dbReference>
<evidence type="ECO:0000256" key="4">
    <source>
        <dbReference type="ARBA" id="ARBA00023136"/>
    </source>
</evidence>
<dbReference type="AlphaFoldDB" id="A0A1I8FDV5"/>
<reference evidence="8" key="1">
    <citation type="submission" date="2016-11" db="UniProtKB">
        <authorList>
            <consortium name="WormBaseParasite"/>
        </authorList>
    </citation>
    <scope>IDENTIFICATION</scope>
</reference>
<dbReference type="SUPFAM" id="SSF81324">
    <property type="entry name" value="Voltage-gated potassium channels"/>
    <property type="match status" value="1"/>
</dbReference>
<protein>
    <submittedName>
        <fullName evidence="8">Ion_trans domain-containing protein</fullName>
    </submittedName>
</protein>
<dbReference type="WBParaSite" id="maker-unitig_30977-snap-gene-0.1-mRNA-1">
    <property type="protein sequence ID" value="maker-unitig_30977-snap-gene-0.1-mRNA-1"/>
    <property type="gene ID" value="maker-unitig_30977-snap-gene-0.1"/>
</dbReference>
<dbReference type="GO" id="GO:0005248">
    <property type="term" value="F:voltage-gated sodium channel activity"/>
    <property type="evidence" value="ECO:0007669"/>
    <property type="project" value="TreeGrafter"/>
</dbReference>
<dbReference type="GO" id="GO:0070509">
    <property type="term" value="P:calcium ion import"/>
    <property type="evidence" value="ECO:0007669"/>
    <property type="project" value="TreeGrafter"/>
</dbReference>
<dbReference type="Gene3D" id="1.20.120.350">
    <property type="entry name" value="Voltage-gated potassium channels. Chain C"/>
    <property type="match status" value="1"/>
</dbReference>
<accession>A0A1I8FDV5</accession>
<evidence type="ECO:0000256" key="1">
    <source>
        <dbReference type="ARBA" id="ARBA00004141"/>
    </source>
</evidence>
<organism evidence="7 8">
    <name type="scientific">Macrostomum lignano</name>
    <dbReference type="NCBI Taxonomy" id="282301"/>
    <lineage>
        <taxon>Eukaryota</taxon>
        <taxon>Metazoa</taxon>
        <taxon>Spiralia</taxon>
        <taxon>Lophotrochozoa</taxon>
        <taxon>Platyhelminthes</taxon>
        <taxon>Rhabditophora</taxon>
        <taxon>Macrostomorpha</taxon>
        <taxon>Macrostomida</taxon>
        <taxon>Macrostomidae</taxon>
        <taxon>Macrostomum</taxon>
    </lineage>
</organism>
<keyword evidence="4 5" id="KW-0472">Membrane</keyword>
<dbReference type="GO" id="GO:0086010">
    <property type="term" value="P:membrane depolarization during action potential"/>
    <property type="evidence" value="ECO:0007669"/>
    <property type="project" value="TreeGrafter"/>
</dbReference>
<keyword evidence="3 5" id="KW-1133">Transmembrane helix</keyword>
<proteinExistence type="predicted"/>
<comment type="subcellular location">
    <subcellularLocation>
        <location evidence="1">Membrane</location>
        <topology evidence="1">Multi-pass membrane protein</topology>
    </subcellularLocation>
</comment>
<name>A0A1I8FDV5_9PLAT</name>
<dbReference type="InterPro" id="IPR043203">
    <property type="entry name" value="VGCC_Ca_Na"/>
</dbReference>
<dbReference type="GO" id="GO:0043005">
    <property type="term" value="C:neuron projection"/>
    <property type="evidence" value="ECO:0007669"/>
    <property type="project" value="TreeGrafter"/>
</dbReference>
<feature type="transmembrane region" description="Helical" evidence="5">
    <location>
        <begin position="91"/>
        <end position="113"/>
    </location>
</feature>
<evidence type="ECO:0000313" key="7">
    <source>
        <dbReference type="Proteomes" id="UP000095280"/>
    </source>
</evidence>
<dbReference type="GO" id="GO:0008332">
    <property type="term" value="F:low voltage-gated calcium channel activity"/>
    <property type="evidence" value="ECO:0007669"/>
    <property type="project" value="TreeGrafter"/>
</dbReference>
<sequence>PQTLTDIIEYSNVFFCGVFALEMRCSNCWGDGLIDYVSSGFNVFDASIVILSAVRASARSAGGYRSLLRKQSFGPLLEIKVRFLPALRQQLFVMLKTMDNVATFFALLVAVYLHI</sequence>
<dbReference type="InterPro" id="IPR027359">
    <property type="entry name" value="Volt_channel_dom_sf"/>
</dbReference>
<keyword evidence="7" id="KW-1185">Reference proteome</keyword>
<evidence type="ECO:0000256" key="3">
    <source>
        <dbReference type="ARBA" id="ARBA00022989"/>
    </source>
</evidence>
<evidence type="ECO:0000256" key="2">
    <source>
        <dbReference type="ARBA" id="ARBA00022692"/>
    </source>
</evidence>
<dbReference type="InterPro" id="IPR005821">
    <property type="entry name" value="Ion_trans_dom"/>
</dbReference>
<evidence type="ECO:0000313" key="8">
    <source>
        <dbReference type="WBParaSite" id="maker-unitig_30977-snap-gene-0.1-mRNA-1"/>
    </source>
</evidence>
<feature type="domain" description="Ion transport" evidence="6">
    <location>
        <begin position="3"/>
        <end position="111"/>
    </location>
</feature>
<evidence type="ECO:0000256" key="5">
    <source>
        <dbReference type="SAM" id="Phobius"/>
    </source>
</evidence>
<evidence type="ECO:0000259" key="6">
    <source>
        <dbReference type="Pfam" id="PF00520"/>
    </source>
</evidence>